<reference evidence="1" key="1">
    <citation type="submission" date="2014-09" db="EMBL/GenBank/DDBJ databases">
        <authorList>
            <person name="Magalhaes I.L.F."/>
            <person name="Oliveira U."/>
            <person name="Santos F.R."/>
            <person name="Vidigal T.H.D.A."/>
            <person name="Brescovit A.D."/>
            <person name="Santos A.J."/>
        </authorList>
    </citation>
    <scope>NUCLEOTIDE SEQUENCE</scope>
    <source>
        <tissue evidence="1">Shoot tissue taken approximately 20 cm above the soil surface</tissue>
    </source>
</reference>
<name>A0A0A9A855_ARUDO</name>
<organism evidence="1">
    <name type="scientific">Arundo donax</name>
    <name type="common">Giant reed</name>
    <name type="synonym">Donax arundinaceus</name>
    <dbReference type="NCBI Taxonomy" id="35708"/>
    <lineage>
        <taxon>Eukaryota</taxon>
        <taxon>Viridiplantae</taxon>
        <taxon>Streptophyta</taxon>
        <taxon>Embryophyta</taxon>
        <taxon>Tracheophyta</taxon>
        <taxon>Spermatophyta</taxon>
        <taxon>Magnoliopsida</taxon>
        <taxon>Liliopsida</taxon>
        <taxon>Poales</taxon>
        <taxon>Poaceae</taxon>
        <taxon>PACMAD clade</taxon>
        <taxon>Arundinoideae</taxon>
        <taxon>Arundineae</taxon>
        <taxon>Arundo</taxon>
    </lineage>
</organism>
<dbReference type="AlphaFoldDB" id="A0A0A9A855"/>
<proteinExistence type="predicted"/>
<dbReference type="EMBL" id="GBRH01250619">
    <property type="protein sequence ID" value="JAD47276.1"/>
    <property type="molecule type" value="Transcribed_RNA"/>
</dbReference>
<accession>A0A0A9A855</accession>
<sequence length="20" mass="2538">MLIGIKYRYRRPKMRKGGWK</sequence>
<reference evidence="1" key="2">
    <citation type="journal article" date="2015" name="Data Brief">
        <title>Shoot transcriptome of the giant reed, Arundo donax.</title>
        <authorList>
            <person name="Barrero R.A."/>
            <person name="Guerrero F.D."/>
            <person name="Moolhuijzen P."/>
            <person name="Goolsby J.A."/>
            <person name="Tidwell J."/>
            <person name="Bellgard S.E."/>
            <person name="Bellgard M.I."/>
        </authorList>
    </citation>
    <scope>NUCLEOTIDE SEQUENCE</scope>
    <source>
        <tissue evidence="1">Shoot tissue taken approximately 20 cm above the soil surface</tissue>
    </source>
</reference>
<evidence type="ECO:0000313" key="1">
    <source>
        <dbReference type="EMBL" id="JAD47276.1"/>
    </source>
</evidence>
<protein>
    <submittedName>
        <fullName evidence="1">Uncharacterized protein</fullName>
    </submittedName>
</protein>